<dbReference type="AlphaFoldDB" id="A0A7L4DUK5"/>
<dbReference type="OrthoDB" id="9902985at2759"/>
<dbReference type="InterPro" id="IPR000477">
    <property type="entry name" value="RT_dom"/>
</dbReference>
<evidence type="ECO:0000313" key="2">
    <source>
        <dbReference type="EMBL" id="NXW65989.1"/>
    </source>
</evidence>
<dbReference type="Proteomes" id="UP000541249">
    <property type="component" value="Unassembled WGS sequence"/>
</dbReference>
<comment type="caution">
    <text evidence="2">The sequence shown here is derived from an EMBL/GenBank/DDBJ whole genome shotgun (WGS) entry which is preliminary data.</text>
</comment>
<name>A0A7L4DUK5_9AVES</name>
<reference evidence="2 3" key="1">
    <citation type="submission" date="2019-09" db="EMBL/GenBank/DDBJ databases">
        <title>Bird 10,000 Genomes (B10K) Project - Family phase.</title>
        <authorList>
            <person name="Zhang G."/>
        </authorList>
    </citation>
    <scope>NUCLEOTIDE SEQUENCE [LARGE SCALE GENOMIC DNA]</scope>
    <source>
        <strain evidence="2">B10K-DU-002-51</strain>
        <tissue evidence="2">Muscle</tissue>
    </source>
</reference>
<gene>
    <name evidence="2" type="primary">Po21</name>
    <name evidence="2" type="ORF">EURGUL_R14946</name>
</gene>
<dbReference type="EMBL" id="VZZY01024588">
    <property type="protein sequence ID" value="NXW65989.1"/>
    <property type="molecule type" value="Genomic_DNA"/>
</dbReference>
<organism evidence="2 3">
    <name type="scientific">Eurystomus gularis</name>
    <dbReference type="NCBI Taxonomy" id="325343"/>
    <lineage>
        <taxon>Eukaryota</taxon>
        <taxon>Metazoa</taxon>
        <taxon>Chordata</taxon>
        <taxon>Craniata</taxon>
        <taxon>Vertebrata</taxon>
        <taxon>Euteleostomi</taxon>
        <taxon>Archelosauria</taxon>
        <taxon>Archosauria</taxon>
        <taxon>Dinosauria</taxon>
        <taxon>Saurischia</taxon>
        <taxon>Theropoda</taxon>
        <taxon>Coelurosauria</taxon>
        <taxon>Aves</taxon>
        <taxon>Neognathae</taxon>
        <taxon>Neoaves</taxon>
        <taxon>Telluraves</taxon>
        <taxon>Coraciimorphae</taxon>
        <taxon>Coraciiformes</taxon>
        <taxon>Coraciidae</taxon>
        <taxon>Eurystomus</taxon>
    </lineage>
</organism>
<accession>A0A7L4DUK5</accession>
<dbReference type="Pfam" id="PF00078">
    <property type="entry name" value="RVT_1"/>
    <property type="match status" value="1"/>
</dbReference>
<proteinExistence type="predicted"/>
<sequence length="96" mass="10731">THIELKNEQLDPIGIWVGVKQGDQMSPILFNLFVESLPCKLEKAGCGFQHCSKNITTTAFLDYLVLLSRSQEGMQKNIDILEVFCDLTGLKTQGKC</sequence>
<keyword evidence="3" id="KW-1185">Reference proteome</keyword>
<evidence type="ECO:0000313" key="3">
    <source>
        <dbReference type="Proteomes" id="UP000541249"/>
    </source>
</evidence>
<feature type="non-terminal residue" evidence="2">
    <location>
        <position position="1"/>
    </location>
</feature>
<feature type="non-terminal residue" evidence="2">
    <location>
        <position position="96"/>
    </location>
</feature>
<feature type="domain" description="Reverse transcriptase" evidence="1">
    <location>
        <begin position="6"/>
        <end position="92"/>
    </location>
</feature>
<protein>
    <submittedName>
        <fullName evidence="2">PO21 protein</fullName>
    </submittedName>
</protein>
<evidence type="ECO:0000259" key="1">
    <source>
        <dbReference type="Pfam" id="PF00078"/>
    </source>
</evidence>